<keyword evidence="3" id="KW-1185">Reference proteome</keyword>
<accession>A0ABQ2GAK8</accession>
<proteinExistence type="predicted"/>
<dbReference type="EMBL" id="BMOL01000009">
    <property type="protein sequence ID" value="GGL82896.1"/>
    <property type="molecule type" value="Genomic_DNA"/>
</dbReference>
<dbReference type="Proteomes" id="UP000639973">
    <property type="component" value="Unassembled WGS sequence"/>
</dbReference>
<feature type="region of interest" description="Disordered" evidence="1">
    <location>
        <begin position="1"/>
        <end position="46"/>
    </location>
</feature>
<gene>
    <name evidence="2" type="ORF">GCM10010840_20840</name>
</gene>
<sequence>MWDLGEQLAPHPIQDAAPATPPEMAHENEAGIQVGTSREAPKERSPVVLVTGPRREGTDLAKANILSCPMNSQCP</sequence>
<reference evidence="3" key="1">
    <citation type="journal article" date="2019" name="Int. J. Syst. Evol. Microbiol.">
        <title>The Global Catalogue of Microorganisms (GCM) 10K type strain sequencing project: providing services to taxonomists for standard genome sequencing and annotation.</title>
        <authorList>
            <consortium name="The Broad Institute Genomics Platform"/>
            <consortium name="The Broad Institute Genome Sequencing Center for Infectious Disease"/>
            <person name="Wu L."/>
            <person name="Ma J."/>
        </authorList>
    </citation>
    <scope>NUCLEOTIDE SEQUENCE [LARGE SCALE GENOMIC DNA]</scope>
    <source>
        <strain evidence="3">JCM 15442</strain>
    </source>
</reference>
<evidence type="ECO:0000313" key="2">
    <source>
        <dbReference type="EMBL" id="GGL82896.1"/>
    </source>
</evidence>
<evidence type="ECO:0000313" key="3">
    <source>
        <dbReference type="Proteomes" id="UP000639973"/>
    </source>
</evidence>
<organism evidence="2 3">
    <name type="scientific">Deinococcus aerolatus</name>
    <dbReference type="NCBI Taxonomy" id="522487"/>
    <lineage>
        <taxon>Bacteria</taxon>
        <taxon>Thermotogati</taxon>
        <taxon>Deinococcota</taxon>
        <taxon>Deinococci</taxon>
        <taxon>Deinococcales</taxon>
        <taxon>Deinococcaceae</taxon>
        <taxon>Deinococcus</taxon>
    </lineage>
</organism>
<comment type="caution">
    <text evidence="2">The sequence shown here is derived from an EMBL/GenBank/DDBJ whole genome shotgun (WGS) entry which is preliminary data.</text>
</comment>
<protein>
    <submittedName>
        <fullName evidence="2">Uncharacterized protein</fullName>
    </submittedName>
</protein>
<evidence type="ECO:0000256" key="1">
    <source>
        <dbReference type="SAM" id="MobiDB-lite"/>
    </source>
</evidence>
<name>A0ABQ2GAK8_9DEIO</name>